<sequence length="161" mass="17953">MNELSTTAPAFVEMAHRIVWATAATVSSTGQPRSRIVHPIWEWDGSELVGWFGTFPGSPKTDDLAHESRLSLTYWSPEHDTCTADCDSRWVESSEGRHAVWDRFLNGPEPVGFDPTLIPGWTDPDAPGFAVLELRPTWLRVFPGTMLLSGTGDVLTWRQSQ</sequence>
<dbReference type="Gene3D" id="2.30.110.10">
    <property type="entry name" value="Electron Transport, Fmn-binding Protein, Chain A"/>
    <property type="match status" value="1"/>
</dbReference>
<dbReference type="EMBL" id="AP012057">
    <property type="protein sequence ID" value="BAN01253.1"/>
    <property type="molecule type" value="Genomic_DNA"/>
</dbReference>
<organism evidence="1 2">
    <name type="scientific">Ilumatobacter coccineus (strain NBRC 103263 / KCTC 29153 / YM16-304)</name>
    <dbReference type="NCBI Taxonomy" id="1313172"/>
    <lineage>
        <taxon>Bacteria</taxon>
        <taxon>Bacillati</taxon>
        <taxon>Actinomycetota</taxon>
        <taxon>Acidimicrobiia</taxon>
        <taxon>Acidimicrobiales</taxon>
        <taxon>Ilumatobacteraceae</taxon>
        <taxon>Ilumatobacter</taxon>
    </lineage>
</organism>
<dbReference type="OrthoDB" id="3382273at2"/>
<dbReference type="InterPro" id="IPR012349">
    <property type="entry name" value="Split_barrel_FMN-bd"/>
</dbReference>
<name>A0A6C7E3M4_ILUCY</name>
<keyword evidence="2" id="KW-1185">Reference proteome</keyword>
<evidence type="ECO:0008006" key="3">
    <source>
        <dbReference type="Google" id="ProtNLM"/>
    </source>
</evidence>
<gene>
    <name evidence="1" type="ORF">YM304_09390</name>
</gene>
<dbReference type="RefSeq" id="WP_015440500.1">
    <property type="nucleotide sequence ID" value="NC_020520.1"/>
</dbReference>
<dbReference type="AlphaFoldDB" id="A0A6C7E3M4"/>
<dbReference type="Proteomes" id="UP000011863">
    <property type="component" value="Chromosome"/>
</dbReference>
<evidence type="ECO:0000313" key="2">
    <source>
        <dbReference type="Proteomes" id="UP000011863"/>
    </source>
</evidence>
<reference evidence="1 2" key="1">
    <citation type="journal article" date="2013" name="Int. J. Syst. Evol. Microbiol.">
        <title>Ilumatobacter nonamiense sp. nov. and Ilumatobacter coccineum sp. nov., isolated from seashore sand.</title>
        <authorList>
            <person name="Matsumoto A."/>
            <person name="Kasai H."/>
            <person name="Matsuo Y."/>
            <person name="Shizuri Y."/>
            <person name="Ichikawa N."/>
            <person name="Fujita N."/>
            <person name="Omura S."/>
            <person name="Takahashi Y."/>
        </authorList>
    </citation>
    <scope>NUCLEOTIDE SEQUENCE [LARGE SCALE GENOMIC DNA]</scope>
    <source>
        <strain evidence="2">NBRC 103263 / KCTC 29153 / YM16-304</strain>
    </source>
</reference>
<proteinExistence type="predicted"/>
<accession>A0A6C7E3M4</accession>
<dbReference type="SUPFAM" id="SSF50475">
    <property type="entry name" value="FMN-binding split barrel"/>
    <property type="match status" value="1"/>
</dbReference>
<protein>
    <recommendedName>
        <fullName evidence="3">Pyridoxamine 5'-phosphate oxidase putative domain-containing protein</fullName>
    </recommendedName>
</protein>
<evidence type="ECO:0000313" key="1">
    <source>
        <dbReference type="EMBL" id="BAN01253.1"/>
    </source>
</evidence>
<dbReference type="KEGG" id="aym:YM304_09390"/>